<evidence type="ECO:0000256" key="5">
    <source>
        <dbReference type="ARBA" id="ARBA00023110"/>
    </source>
</evidence>
<keyword evidence="4" id="KW-0963">Cytoplasm</keyword>
<dbReference type="Gene3D" id="3.10.50.40">
    <property type="match status" value="1"/>
</dbReference>
<dbReference type="SUPFAM" id="SSF54534">
    <property type="entry name" value="FKBP-like"/>
    <property type="match status" value="1"/>
</dbReference>
<sequence length="142" mass="15178">MTEAAHGNTVHIHYTGKFPDGTVFDSSENRDPLTFELGAGQVIPGLDKAMRGMEVGAKKTIEIPAAEAYGPHHPEGIQKVERSQLPAEIQTEVGTQLQATGQDGQTINLTVIEADDTTVTMDANHPLAGKDLVFDVELVSVT</sequence>
<keyword evidence="6" id="KW-0143">Chaperone</keyword>
<proteinExistence type="inferred from homology"/>
<dbReference type="RefSeq" id="WP_053998935.1">
    <property type="nucleotide sequence ID" value="NZ_JXMU01000011.1"/>
</dbReference>
<dbReference type="GO" id="GO:0042026">
    <property type="term" value="P:protein refolding"/>
    <property type="evidence" value="ECO:0007669"/>
    <property type="project" value="UniProtKB-ARBA"/>
</dbReference>
<dbReference type="Proteomes" id="UP000038011">
    <property type="component" value="Unassembled WGS sequence"/>
</dbReference>
<evidence type="ECO:0000256" key="2">
    <source>
        <dbReference type="ARBA" id="ARBA00004496"/>
    </source>
</evidence>
<comment type="catalytic activity">
    <reaction evidence="1 9 10">
        <text>[protein]-peptidylproline (omega=180) = [protein]-peptidylproline (omega=0)</text>
        <dbReference type="Rhea" id="RHEA:16237"/>
        <dbReference type="Rhea" id="RHEA-COMP:10747"/>
        <dbReference type="Rhea" id="RHEA-COMP:10748"/>
        <dbReference type="ChEBI" id="CHEBI:83833"/>
        <dbReference type="ChEBI" id="CHEBI:83834"/>
        <dbReference type="EC" id="5.2.1.8"/>
    </reaction>
</comment>
<evidence type="ECO:0000256" key="7">
    <source>
        <dbReference type="ARBA" id="ARBA00023235"/>
    </source>
</evidence>
<evidence type="ECO:0000256" key="10">
    <source>
        <dbReference type="RuleBase" id="RU003915"/>
    </source>
</evidence>
<dbReference type="EMBL" id="JXMU01000011">
    <property type="protein sequence ID" value="KPB01294.1"/>
    <property type="molecule type" value="Genomic_DNA"/>
</dbReference>
<evidence type="ECO:0000256" key="3">
    <source>
        <dbReference type="ARBA" id="ARBA00006577"/>
    </source>
</evidence>
<dbReference type="InterPro" id="IPR046357">
    <property type="entry name" value="PPIase_dom_sf"/>
</dbReference>
<keyword evidence="7 9" id="KW-0413">Isomerase</keyword>
<dbReference type="AlphaFoldDB" id="A0A0N0VLH9"/>
<comment type="similarity">
    <text evidence="3 10">Belongs to the FKBP-type PPIase family.</text>
</comment>
<evidence type="ECO:0000256" key="6">
    <source>
        <dbReference type="ARBA" id="ARBA00023186"/>
    </source>
</evidence>
<dbReference type="InterPro" id="IPR001179">
    <property type="entry name" value="PPIase_FKBP_dom"/>
</dbReference>
<dbReference type="EC" id="5.2.1.8" evidence="10"/>
<dbReference type="Pfam" id="PF00254">
    <property type="entry name" value="FKBP_C"/>
    <property type="match status" value="1"/>
</dbReference>
<dbReference type="GO" id="GO:0005737">
    <property type="term" value="C:cytoplasm"/>
    <property type="evidence" value="ECO:0007669"/>
    <property type="project" value="UniProtKB-SubCell"/>
</dbReference>
<dbReference type="PATRIC" id="fig|1514904.3.peg.523"/>
<evidence type="ECO:0000313" key="12">
    <source>
        <dbReference type="EMBL" id="KPB01294.1"/>
    </source>
</evidence>
<feature type="domain" description="PPIase FKBP-type" evidence="11">
    <location>
        <begin position="7"/>
        <end position="101"/>
    </location>
</feature>
<dbReference type="PANTHER" id="PTHR47861">
    <property type="entry name" value="FKBP-TYPE PEPTIDYL-PROLYL CIS-TRANS ISOMERASE SLYD"/>
    <property type="match status" value="1"/>
</dbReference>
<comment type="subcellular location">
    <subcellularLocation>
        <location evidence="2">Cytoplasm</location>
    </subcellularLocation>
</comment>
<evidence type="ECO:0000256" key="9">
    <source>
        <dbReference type="PROSITE-ProRule" id="PRU00277"/>
    </source>
</evidence>
<dbReference type="GO" id="GO:0003755">
    <property type="term" value="F:peptidyl-prolyl cis-trans isomerase activity"/>
    <property type="evidence" value="ECO:0007669"/>
    <property type="project" value="UniProtKB-UniRule"/>
</dbReference>
<comment type="function">
    <text evidence="8">Also involved in hydrogenase metallocenter assembly, probably by participating in the nickel insertion step. This function in hydrogenase biosynthesis requires chaperone activity and the presence of the metal-binding domain, but not PPIase activity.</text>
</comment>
<evidence type="ECO:0000256" key="1">
    <source>
        <dbReference type="ARBA" id="ARBA00000971"/>
    </source>
</evidence>
<comment type="caution">
    <text evidence="12">The sequence shown here is derived from an EMBL/GenBank/DDBJ whole genome shotgun (WGS) entry which is preliminary data.</text>
</comment>
<evidence type="ECO:0000256" key="4">
    <source>
        <dbReference type="ARBA" id="ARBA00022490"/>
    </source>
</evidence>
<name>A0A0N0VLH9_9HYPH</name>
<keyword evidence="13" id="KW-1185">Reference proteome</keyword>
<reference evidence="12 13" key="1">
    <citation type="submission" date="2015-01" db="EMBL/GenBank/DDBJ databases">
        <title>Ahrensia donghaiensis sp. nov., a novel dimethylsulphoniopropionate-cleavage bacterium isolated from seawater and emended descriptions of the genus Ahrensia and Ahrensia kielensis.</title>
        <authorList>
            <person name="Liu J."/>
        </authorList>
    </citation>
    <scope>NUCLEOTIDE SEQUENCE [LARGE SCALE GENOMIC DNA]</scope>
    <source>
        <strain evidence="12 13">LZD062</strain>
    </source>
</reference>
<protein>
    <recommendedName>
        <fullName evidence="10">Peptidyl-prolyl cis-trans isomerase</fullName>
        <ecNumber evidence="10">5.2.1.8</ecNumber>
    </recommendedName>
</protein>
<gene>
    <name evidence="12" type="ORF">SU32_08530</name>
</gene>
<dbReference type="OrthoDB" id="9808891at2"/>
<evidence type="ECO:0000313" key="13">
    <source>
        <dbReference type="Proteomes" id="UP000038011"/>
    </source>
</evidence>
<dbReference type="STRING" id="1514904.SU32_08530"/>
<organism evidence="12 13">
    <name type="scientific">Ahrensia marina</name>
    <dbReference type="NCBI Taxonomy" id="1514904"/>
    <lineage>
        <taxon>Bacteria</taxon>
        <taxon>Pseudomonadati</taxon>
        <taxon>Pseudomonadota</taxon>
        <taxon>Alphaproteobacteria</taxon>
        <taxon>Hyphomicrobiales</taxon>
        <taxon>Ahrensiaceae</taxon>
        <taxon>Ahrensia</taxon>
    </lineage>
</organism>
<accession>A0A0N0VLH9</accession>
<dbReference type="PROSITE" id="PS50059">
    <property type="entry name" value="FKBP_PPIASE"/>
    <property type="match status" value="1"/>
</dbReference>
<evidence type="ECO:0000256" key="8">
    <source>
        <dbReference type="ARBA" id="ARBA00037071"/>
    </source>
</evidence>
<dbReference type="PANTHER" id="PTHR47861:SF3">
    <property type="entry name" value="FKBP-TYPE PEPTIDYL-PROLYL CIS-TRANS ISOMERASE SLYD"/>
    <property type="match status" value="1"/>
</dbReference>
<evidence type="ECO:0000259" key="11">
    <source>
        <dbReference type="PROSITE" id="PS50059"/>
    </source>
</evidence>
<keyword evidence="5 9" id="KW-0697">Rotamase</keyword>